<dbReference type="eggNOG" id="ENOG5032Y8D">
    <property type="taxonomic scope" value="Bacteria"/>
</dbReference>
<dbReference type="KEGG" id="dmt:DESME_02060"/>
<gene>
    <name evidence="2" type="ORF">DESME_02060</name>
</gene>
<evidence type="ECO:0000256" key="1">
    <source>
        <dbReference type="SAM" id="Phobius"/>
    </source>
</evidence>
<dbReference type="RefSeq" id="WP_006716453.1">
    <property type="nucleotide sequence ID" value="NZ_CP007032.1"/>
</dbReference>
<proteinExistence type="predicted"/>
<organism evidence="2 3">
    <name type="scientific">Desulfitobacterium metallireducens DSM 15288</name>
    <dbReference type="NCBI Taxonomy" id="871968"/>
    <lineage>
        <taxon>Bacteria</taxon>
        <taxon>Bacillati</taxon>
        <taxon>Bacillota</taxon>
        <taxon>Clostridia</taxon>
        <taxon>Eubacteriales</taxon>
        <taxon>Desulfitobacteriaceae</taxon>
        <taxon>Desulfitobacterium</taxon>
    </lineage>
</organism>
<keyword evidence="1" id="KW-1133">Transmembrane helix</keyword>
<evidence type="ECO:0000313" key="2">
    <source>
        <dbReference type="EMBL" id="AHF05993.1"/>
    </source>
</evidence>
<keyword evidence="1" id="KW-0812">Transmembrane</keyword>
<reference evidence="2 3" key="1">
    <citation type="submission" date="2013-12" db="EMBL/GenBank/DDBJ databases">
        <authorList>
            <consortium name="DOE Joint Genome Institute"/>
            <person name="Smidt H."/>
            <person name="Huntemann M."/>
            <person name="Han J."/>
            <person name="Chen A."/>
            <person name="Kyrpides N."/>
            <person name="Mavromatis K."/>
            <person name="Markowitz V."/>
            <person name="Palaniappan K."/>
            <person name="Ivanova N."/>
            <person name="Schaumberg A."/>
            <person name="Pati A."/>
            <person name="Liolios K."/>
            <person name="Nordberg H.P."/>
            <person name="Cantor M.N."/>
            <person name="Hua S.X."/>
            <person name="Woyke T."/>
        </authorList>
    </citation>
    <scope>NUCLEOTIDE SEQUENCE [LARGE SCALE GENOMIC DNA]</scope>
    <source>
        <strain evidence="3">DSM 15288</strain>
    </source>
</reference>
<dbReference type="Proteomes" id="UP000010847">
    <property type="component" value="Chromosome"/>
</dbReference>
<evidence type="ECO:0000313" key="3">
    <source>
        <dbReference type="Proteomes" id="UP000010847"/>
    </source>
</evidence>
<dbReference type="STRING" id="871968.DESME_02060"/>
<dbReference type="HOGENOM" id="CLU_155276_0_0_9"/>
<feature type="transmembrane region" description="Helical" evidence="1">
    <location>
        <begin position="34"/>
        <end position="54"/>
    </location>
</feature>
<feature type="transmembrane region" description="Helical" evidence="1">
    <location>
        <begin position="60"/>
        <end position="78"/>
    </location>
</feature>
<dbReference type="EMBL" id="CP007032">
    <property type="protein sequence ID" value="AHF05993.1"/>
    <property type="molecule type" value="Genomic_DNA"/>
</dbReference>
<sequence>MSIFEIIMLICFGAAWPFSIYKSYTSGSIKGKSAFFLIVIMVGYIAGILNKVFYHYDGVIYLYLLNLVMVCADLLLYFRNSRMAAGAK</sequence>
<feature type="transmembrane region" description="Helical" evidence="1">
    <location>
        <begin position="6"/>
        <end position="22"/>
    </location>
</feature>
<keyword evidence="3" id="KW-1185">Reference proteome</keyword>
<dbReference type="AlphaFoldDB" id="W0E8Y0"/>
<name>W0E8Y0_9FIRM</name>
<protein>
    <submittedName>
        <fullName evidence="2">Membrane protein</fullName>
    </submittedName>
</protein>
<accession>W0E8Y0</accession>
<keyword evidence="1" id="KW-0472">Membrane</keyword>
<dbReference type="OrthoDB" id="5827at2"/>